<proteinExistence type="predicted"/>
<dbReference type="AlphaFoldDB" id="A0A1F7Z4T6"/>
<accession>A0A1F7Z4T6</accession>
<dbReference type="EMBL" id="MGGR01000004">
    <property type="protein sequence ID" value="OGM34646.1"/>
    <property type="molecule type" value="Genomic_DNA"/>
</dbReference>
<gene>
    <name evidence="1" type="ORF">A3D01_06420</name>
</gene>
<name>A0A1F7Z4T6_9BACT</name>
<comment type="caution">
    <text evidence="1">The sequence shown here is derived from an EMBL/GenBank/DDBJ whole genome shotgun (WGS) entry which is preliminary data.</text>
</comment>
<evidence type="ECO:0000313" key="1">
    <source>
        <dbReference type="EMBL" id="OGM34646.1"/>
    </source>
</evidence>
<protein>
    <submittedName>
        <fullName evidence="1">Uncharacterized protein</fullName>
    </submittedName>
</protein>
<organism evidence="1 2">
    <name type="scientific">Candidatus Woesebacteria bacterium RIFCSPHIGHO2_02_FULL_39_13</name>
    <dbReference type="NCBI Taxonomy" id="1802505"/>
    <lineage>
        <taxon>Bacteria</taxon>
        <taxon>Candidatus Woeseibacteriota</taxon>
    </lineage>
</organism>
<evidence type="ECO:0000313" key="2">
    <source>
        <dbReference type="Proteomes" id="UP000177169"/>
    </source>
</evidence>
<reference evidence="1 2" key="1">
    <citation type="journal article" date="2016" name="Nat. Commun.">
        <title>Thousands of microbial genomes shed light on interconnected biogeochemical processes in an aquifer system.</title>
        <authorList>
            <person name="Anantharaman K."/>
            <person name="Brown C.T."/>
            <person name="Hug L.A."/>
            <person name="Sharon I."/>
            <person name="Castelle C.J."/>
            <person name="Probst A.J."/>
            <person name="Thomas B.C."/>
            <person name="Singh A."/>
            <person name="Wilkins M.J."/>
            <person name="Karaoz U."/>
            <person name="Brodie E.L."/>
            <person name="Williams K.H."/>
            <person name="Hubbard S.S."/>
            <person name="Banfield J.F."/>
        </authorList>
    </citation>
    <scope>NUCLEOTIDE SEQUENCE [LARGE SCALE GENOMIC DNA]</scope>
</reference>
<dbReference type="Proteomes" id="UP000177169">
    <property type="component" value="Unassembled WGS sequence"/>
</dbReference>
<sequence>MPESAFKVAYKFSSIGGLVWRHLFPGNAPKNVLAAFNFQAKVRGHGKAQIFGNSIQYPNLGEDLYAHLLENGWEGAPEYIQEFALLFESLWPHQIRYSPNSCIKLSDLVVDENGRILCADWKNAVVGEREVRKIFSELKFYQDYVRRCLQISWSQFLIEHGDEIDRVQKCREDIYGEAHVERPSESIFQVYQSV</sequence>